<keyword evidence="4" id="KW-0678">Repressor</keyword>
<dbReference type="FunFam" id="3.40.50.300:FF:000006">
    <property type="entry name" value="DNA-binding transcriptional regulator NtrC"/>
    <property type="match status" value="1"/>
</dbReference>
<proteinExistence type="predicted"/>
<keyword evidence="7" id="KW-0067">ATP-binding</keyword>
<dbReference type="Pfam" id="PF25601">
    <property type="entry name" value="AAA_lid_14"/>
    <property type="match status" value="1"/>
</dbReference>
<evidence type="ECO:0000256" key="2">
    <source>
        <dbReference type="ARBA" id="ARBA00019059"/>
    </source>
</evidence>
<dbReference type="PANTHER" id="PTHR32071:SF95">
    <property type="entry name" value="DNA-BINDING TRANSCRIPTIONAL REGULATOR NTRC"/>
    <property type="match status" value="1"/>
</dbReference>
<evidence type="ECO:0000256" key="14">
    <source>
        <dbReference type="ARBA" id="ARBA00029881"/>
    </source>
</evidence>
<name>A0A1F6D0L7_HANXR</name>
<dbReference type="Pfam" id="PF00072">
    <property type="entry name" value="Response_reg"/>
    <property type="match status" value="1"/>
</dbReference>
<keyword evidence="5 16" id="KW-0597">Phosphoprotein</keyword>
<dbReference type="InterPro" id="IPR003593">
    <property type="entry name" value="AAA+_ATPase"/>
</dbReference>
<dbReference type="PROSITE" id="PS50045">
    <property type="entry name" value="SIGMA54_INTERACT_4"/>
    <property type="match status" value="1"/>
</dbReference>
<dbReference type="GO" id="GO:0006355">
    <property type="term" value="P:regulation of DNA-templated transcription"/>
    <property type="evidence" value="ECO:0007669"/>
    <property type="project" value="InterPro"/>
</dbReference>
<evidence type="ECO:0000256" key="1">
    <source>
        <dbReference type="ARBA" id="ARBA00004496"/>
    </source>
</evidence>
<dbReference type="Pfam" id="PF00158">
    <property type="entry name" value="Sigma54_activat"/>
    <property type="match status" value="1"/>
</dbReference>
<dbReference type="InterPro" id="IPR002078">
    <property type="entry name" value="Sigma_54_int"/>
</dbReference>
<dbReference type="PROSITE" id="PS50110">
    <property type="entry name" value="RESPONSE_REGULATORY"/>
    <property type="match status" value="1"/>
</dbReference>
<dbReference type="Pfam" id="PF02954">
    <property type="entry name" value="HTH_8"/>
    <property type="match status" value="1"/>
</dbReference>
<evidence type="ECO:0000256" key="6">
    <source>
        <dbReference type="ARBA" id="ARBA00022741"/>
    </source>
</evidence>
<dbReference type="SUPFAM" id="SSF52172">
    <property type="entry name" value="CheY-like"/>
    <property type="match status" value="1"/>
</dbReference>
<dbReference type="GO" id="GO:0000160">
    <property type="term" value="P:phosphorelay signal transduction system"/>
    <property type="evidence" value="ECO:0007669"/>
    <property type="project" value="UniProtKB-KW"/>
</dbReference>
<dbReference type="PRINTS" id="PR01590">
    <property type="entry name" value="HTHFIS"/>
</dbReference>
<evidence type="ECO:0000256" key="11">
    <source>
        <dbReference type="ARBA" id="ARBA00023159"/>
    </source>
</evidence>
<evidence type="ECO:0000259" key="17">
    <source>
        <dbReference type="PROSITE" id="PS50045"/>
    </source>
</evidence>
<accession>A0A1F6D0L7</accession>
<dbReference type="InterPro" id="IPR025662">
    <property type="entry name" value="Sigma_54_int_dom_ATP-bd_1"/>
</dbReference>
<evidence type="ECO:0000256" key="13">
    <source>
        <dbReference type="ARBA" id="ARBA00023231"/>
    </source>
</evidence>
<feature type="domain" description="Response regulatory" evidence="18">
    <location>
        <begin position="1"/>
        <end position="83"/>
    </location>
</feature>
<evidence type="ECO:0000256" key="16">
    <source>
        <dbReference type="PROSITE-ProRule" id="PRU00169"/>
    </source>
</evidence>
<keyword evidence="13" id="KW-0535">Nitrogen fixation</keyword>
<organism evidence="19 20">
    <name type="scientific">Handelsmanbacteria sp. (strain RIFCSPLOWO2_12_FULL_64_10)</name>
    <dbReference type="NCBI Taxonomy" id="1817868"/>
    <lineage>
        <taxon>Bacteria</taxon>
        <taxon>Candidatus Handelsmaniibacteriota</taxon>
    </lineage>
</organism>
<evidence type="ECO:0000256" key="15">
    <source>
        <dbReference type="ARBA" id="ARBA00031910"/>
    </source>
</evidence>
<dbReference type="SUPFAM" id="SSF52540">
    <property type="entry name" value="P-loop containing nucleoside triphosphate hydrolases"/>
    <property type="match status" value="1"/>
</dbReference>
<dbReference type="Proteomes" id="UP000178606">
    <property type="component" value="Unassembled WGS sequence"/>
</dbReference>
<dbReference type="PANTHER" id="PTHR32071">
    <property type="entry name" value="TRANSCRIPTIONAL REGULATORY PROTEIN"/>
    <property type="match status" value="1"/>
</dbReference>
<evidence type="ECO:0000256" key="12">
    <source>
        <dbReference type="ARBA" id="ARBA00023163"/>
    </source>
</evidence>
<keyword evidence="12" id="KW-0804">Transcription</keyword>
<dbReference type="Gene3D" id="1.10.8.60">
    <property type="match status" value="1"/>
</dbReference>
<evidence type="ECO:0000256" key="4">
    <source>
        <dbReference type="ARBA" id="ARBA00022491"/>
    </source>
</evidence>
<keyword evidence="9" id="KW-0805">Transcription regulation</keyword>
<evidence type="ECO:0000313" key="20">
    <source>
        <dbReference type="Proteomes" id="UP000178606"/>
    </source>
</evidence>
<dbReference type="PROSITE" id="PS00676">
    <property type="entry name" value="SIGMA54_INTERACT_2"/>
    <property type="match status" value="1"/>
</dbReference>
<dbReference type="InterPro" id="IPR002197">
    <property type="entry name" value="HTH_Fis"/>
</dbReference>
<evidence type="ECO:0000256" key="7">
    <source>
        <dbReference type="ARBA" id="ARBA00022840"/>
    </source>
</evidence>
<dbReference type="SUPFAM" id="SSF46689">
    <property type="entry name" value="Homeodomain-like"/>
    <property type="match status" value="1"/>
</dbReference>
<comment type="subcellular location">
    <subcellularLocation>
        <location evidence="1">Cytoplasm</location>
    </subcellularLocation>
</comment>
<feature type="modified residue" description="4-aspartylphosphate" evidence="16">
    <location>
        <position position="18"/>
    </location>
</feature>
<dbReference type="InterPro" id="IPR027417">
    <property type="entry name" value="P-loop_NTPase"/>
</dbReference>
<dbReference type="PROSITE" id="PS00675">
    <property type="entry name" value="SIGMA54_INTERACT_1"/>
    <property type="match status" value="1"/>
</dbReference>
<dbReference type="CDD" id="cd00009">
    <property type="entry name" value="AAA"/>
    <property type="match status" value="1"/>
</dbReference>
<keyword evidence="6" id="KW-0547">Nucleotide-binding</keyword>
<dbReference type="InterPro" id="IPR001789">
    <property type="entry name" value="Sig_transdc_resp-reg_receiver"/>
</dbReference>
<feature type="domain" description="Sigma-54 factor interaction" evidence="17">
    <location>
        <begin position="108"/>
        <end position="337"/>
    </location>
</feature>
<evidence type="ECO:0000313" key="19">
    <source>
        <dbReference type="EMBL" id="OGG54969.1"/>
    </source>
</evidence>
<dbReference type="InterPro" id="IPR025944">
    <property type="entry name" value="Sigma_54_int_dom_CS"/>
</dbReference>
<evidence type="ECO:0000256" key="5">
    <source>
        <dbReference type="ARBA" id="ARBA00022553"/>
    </source>
</evidence>
<sequence length="412" mass="44913">EKGLTLAAEFLPDVVLMDQNLPGMSGQEATQRLVERVLGVKVVMITAFGAINLAVDAMRRGAYDYLTKPFDNDELLLRVRRAMEARRLADEVESLREALGERYSFEGILGESEALRGVLHAARRAAQSDVPVLVEGESGTGKELLVRAIHHASRRSAGPFVAVNCAAVPDHLVESEFFGHEKGAFTDARSRQIGRFEQAHGGTLFLDEISEMPVGLQAKLLRALEEGEVSRVGSSAPVRVDVRVIAATNLIAAEAVKNGVLREDLYHRLAVVSLRIPPLRERREDIPLLARQFLTAFDREAGNPSRDFSADALASLKAYGWPGNIRELRNAVQSAAIMAEGIIRSCDLPPHVERVASTAPPRAGTLAEAVEAVERRLIAETLAQEGGNRTRAAERLAITRKTLLAKIAQYGL</sequence>
<protein>
    <recommendedName>
        <fullName evidence="2">DNA-binding transcriptional regulator NtrC</fullName>
    </recommendedName>
    <alternativeName>
        <fullName evidence="14">Nitrogen regulation protein NR(I)</fullName>
    </alternativeName>
    <alternativeName>
        <fullName evidence="15">Nitrogen regulator I</fullName>
    </alternativeName>
</protein>
<dbReference type="InterPro" id="IPR011006">
    <property type="entry name" value="CheY-like_superfamily"/>
</dbReference>
<evidence type="ECO:0000256" key="10">
    <source>
        <dbReference type="ARBA" id="ARBA00023125"/>
    </source>
</evidence>
<dbReference type="Gene3D" id="3.40.50.2300">
    <property type="match status" value="1"/>
</dbReference>
<evidence type="ECO:0000256" key="8">
    <source>
        <dbReference type="ARBA" id="ARBA00023012"/>
    </source>
</evidence>
<keyword evidence="8" id="KW-0902">Two-component regulatory system</keyword>
<gene>
    <name evidence="19" type="ORF">A3F84_27490</name>
</gene>
<dbReference type="Gene3D" id="3.40.50.300">
    <property type="entry name" value="P-loop containing nucleotide triphosphate hydrolases"/>
    <property type="match status" value="1"/>
</dbReference>
<dbReference type="SMART" id="SM00382">
    <property type="entry name" value="AAA"/>
    <property type="match status" value="1"/>
</dbReference>
<feature type="non-terminal residue" evidence="19">
    <location>
        <position position="1"/>
    </location>
</feature>
<dbReference type="InterPro" id="IPR025943">
    <property type="entry name" value="Sigma_54_int_dom_ATP-bd_2"/>
</dbReference>
<evidence type="ECO:0000256" key="9">
    <source>
        <dbReference type="ARBA" id="ARBA00023015"/>
    </source>
</evidence>
<comment type="caution">
    <text evidence="19">The sequence shown here is derived from an EMBL/GenBank/DDBJ whole genome shotgun (WGS) entry which is preliminary data.</text>
</comment>
<dbReference type="Gene3D" id="1.10.10.60">
    <property type="entry name" value="Homeodomain-like"/>
    <property type="match status" value="1"/>
</dbReference>
<keyword evidence="10" id="KW-0238">DNA-binding</keyword>
<evidence type="ECO:0000256" key="3">
    <source>
        <dbReference type="ARBA" id="ARBA00022490"/>
    </source>
</evidence>
<dbReference type="PROSITE" id="PS00688">
    <property type="entry name" value="SIGMA54_INTERACT_3"/>
    <property type="match status" value="1"/>
</dbReference>
<dbReference type="InterPro" id="IPR009057">
    <property type="entry name" value="Homeodomain-like_sf"/>
</dbReference>
<dbReference type="AlphaFoldDB" id="A0A1F6D0L7"/>
<keyword evidence="3" id="KW-0963">Cytoplasm</keyword>
<dbReference type="SMART" id="SM00448">
    <property type="entry name" value="REC"/>
    <property type="match status" value="1"/>
</dbReference>
<evidence type="ECO:0000259" key="18">
    <source>
        <dbReference type="PROSITE" id="PS50110"/>
    </source>
</evidence>
<reference evidence="19 20" key="1">
    <citation type="journal article" date="2016" name="Nat. Commun.">
        <title>Thousands of microbial genomes shed light on interconnected biogeochemical processes in an aquifer system.</title>
        <authorList>
            <person name="Anantharaman K."/>
            <person name="Brown C.T."/>
            <person name="Hug L.A."/>
            <person name="Sharon I."/>
            <person name="Castelle C.J."/>
            <person name="Probst A.J."/>
            <person name="Thomas B.C."/>
            <person name="Singh A."/>
            <person name="Wilkins M.J."/>
            <person name="Karaoz U."/>
            <person name="Brodie E.L."/>
            <person name="Williams K.H."/>
            <person name="Hubbard S.S."/>
            <person name="Banfield J.F."/>
        </authorList>
    </citation>
    <scope>NUCLEOTIDE SEQUENCE [LARGE SCALE GENOMIC DNA]</scope>
    <source>
        <strain evidence="20">RIFCSPLOWO2_12_FULL_64_10</strain>
    </source>
</reference>
<dbReference type="GO" id="GO:0005737">
    <property type="term" value="C:cytoplasm"/>
    <property type="evidence" value="ECO:0007669"/>
    <property type="project" value="UniProtKB-SubCell"/>
</dbReference>
<keyword evidence="11" id="KW-0010">Activator</keyword>
<dbReference type="GO" id="GO:0005524">
    <property type="term" value="F:ATP binding"/>
    <property type="evidence" value="ECO:0007669"/>
    <property type="project" value="UniProtKB-KW"/>
</dbReference>
<dbReference type="EMBL" id="MFKF01000090">
    <property type="protein sequence ID" value="OGG54969.1"/>
    <property type="molecule type" value="Genomic_DNA"/>
</dbReference>
<dbReference type="InterPro" id="IPR058031">
    <property type="entry name" value="AAA_lid_NorR"/>
</dbReference>
<dbReference type="GO" id="GO:0043565">
    <property type="term" value="F:sequence-specific DNA binding"/>
    <property type="evidence" value="ECO:0007669"/>
    <property type="project" value="InterPro"/>
</dbReference>